<dbReference type="AlphaFoldDB" id="A0A7W8H8U7"/>
<comment type="caution">
    <text evidence="1">The sequence shown here is derived from an EMBL/GenBank/DDBJ whole genome shotgun (WGS) entry which is preliminary data.</text>
</comment>
<dbReference type="Pfam" id="PF05960">
    <property type="entry name" value="DUF885"/>
    <property type="match status" value="1"/>
</dbReference>
<dbReference type="InterPro" id="IPR010281">
    <property type="entry name" value="DUF885"/>
</dbReference>
<evidence type="ECO:0000313" key="1">
    <source>
        <dbReference type="EMBL" id="MBB5263944.1"/>
    </source>
</evidence>
<dbReference type="EMBL" id="JACHFW010000003">
    <property type="protein sequence ID" value="MBB5263944.1"/>
    <property type="molecule type" value="Genomic_DNA"/>
</dbReference>
<protein>
    <submittedName>
        <fullName evidence="1">Uncharacterized protein (DUF885 family)</fullName>
    </submittedName>
</protein>
<dbReference type="RefSeq" id="WP_183772223.1">
    <property type="nucleotide sequence ID" value="NZ_JACHFW010000003.1"/>
</dbReference>
<keyword evidence="2" id="KW-1185">Reference proteome</keyword>
<dbReference type="PANTHER" id="PTHR33361">
    <property type="entry name" value="GLR0591 PROTEIN"/>
    <property type="match status" value="1"/>
</dbReference>
<evidence type="ECO:0000313" key="2">
    <source>
        <dbReference type="Proteomes" id="UP000543642"/>
    </source>
</evidence>
<name>A0A7W8H8U7_9FIRM</name>
<organism evidence="1 2">
    <name type="scientific">Catenibacillus scindens</name>
    <dbReference type="NCBI Taxonomy" id="673271"/>
    <lineage>
        <taxon>Bacteria</taxon>
        <taxon>Bacillati</taxon>
        <taxon>Bacillota</taxon>
        <taxon>Clostridia</taxon>
        <taxon>Lachnospirales</taxon>
        <taxon>Lachnospiraceae</taxon>
        <taxon>Catenibacillus</taxon>
    </lineage>
</organism>
<gene>
    <name evidence="1" type="ORF">HNP82_001049</name>
</gene>
<dbReference type="Proteomes" id="UP000543642">
    <property type="component" value="Unassembled WGS sequence"/>
</dbReference>
<proteinExistence type="predicted"/>
<dbReference type="PANTHER" id="PTHR33361:SF2">
    <property type="entry name" value="DUF885 DOMAIN-CONTAINING PROTEIN"/>
    <property type="match status" value="1"/>
</dbReference>
<sequence>MKMKIYRPGLMPVLGLAIVLSSLPLSGCRGSNIFTADSSNVSPTVSDTAQNQGSNAFDQYLTELFGQQVTANAIDFHYSLEHPENYGLSIDEISFGDVSLDTADEDLEDTQKALKTLESFDYEALSDEQQLIYDMLEESFEESVDSFDFILYQTVFSPTLGIQAQLPVILSEYTFRVQEDIEDYLLLLQDVPRYFSDLLEIEKAKSEAGLFMADYTADAIISQCETFIANPDENLLIDIFQEKLDSEMPDLSEADKNRYMEENAQTVKEQVIPAYDMIIDTLTQLKGTGTNEGGLANYDQGAQYYSLLAQSATGTSWSVEDMIDMTDQSLYNDLNTIAALYMDNEELFTQLTQAQPPVTDPEAILNQLQTKITDEFPAPVSSEFTIKYVHPSLEENLSPAFYMIPAVDATDSNTIYINNYYTNEENAMSMYATLAHEGYPGHLYQTTWFNSTDPHPIRRLLSYSGYSEGWATYVEMRSFAWAGLDEDVAATLAANQDFSLGICARADLGVNYEGWNREDAAQYLDQFAMGDEDTVDWLYEAVVAEPTNYLSYYIGYKAFETLRSDAETALGGNFDPVEFHRFILTTGPAPFDLIEERMEEWLDSQNENPGLAA</sequence>
<reference evidence="1 2" key="1">
    <citation type="submission" date="2020-08" db="EMBL/GenBank/DDBJ databases">
        <title>Genomic Encyclopedia of Type Strains, Phase IV (KMG-IV): sequencing the most valuable type-strain genomes for metagenomic binning, comparative biology and taxonomic classification.</title>
        <authorList>
            <person name="Goeker M."/>
        </authorList>
    </citation>
    <scope>NUCLEOTIDE SEQUENCE [LARGE SCALE GENOMIC DNA]</scope>
    <source>
        <strain evidence="1 2">DSM 106146</strain>
    </source>
</reference>
<accession>A0A7W8H8U7</accession>